<dbReference type="EMBL" id="BSPB01000052">
    <property type="protein sequence ID" value="GLS16328.1"/>
    <property type="molecule type" value="Genomic_DNA"/>
</dbReference>
<protein>
    <submittedName>
        <fullName evidence="3">ABC transporter</fullName>
    </submittedName>
</protein>
<feature type="signal peptide" evidence="1">
    <location>
        <begin position="1"/>
        <end position="26"/>
    </location>
</feature>
<keyword evidence="4" id="KW-1185">Reference proteome</keyword>
<dbReference type="Gene3D" id="3.40.190.10">
    <property type="entry name" value="Periplasmic binding protein-like II"/>
    <property type="match status" value="2"/>
</dbReference>
<dbReference type="Pfam" id="PF09084">
    <property type="entry name" value="NMT1"/>
    <property type="match status" value="1"/>
</dbReference>
<accession>A0ABQ6C9I3</accession>
<comment type="caution">
    <text evidence="3">The sequence shown here is derived from an EMBL/GenBank/DDBJ whole genome shotgun (WGS) entry which is preliminary data.</text>
</comment>
<feature type="chain" id="PRO_5047439910" evidence="1">
    <location>
        <begin position="27"/>
        <end position="362"/>
    </location>
</feature>
<dbReference type="Proteomes" id="UP001156903">
    <property type="component" value="Unassembled WGS sequence"/>
</dbReference>
<feature type="domain" description="SsuA/THI5-like" evidence="2">
    <location>
        <begin position="70"/>
        <end position="259"/>
    </location>
</feature>
<dbReference type="RefSeq" id="WP_284309071.1">
    <property type="nucleotide sequence ID" value="NZ_BSPB01000052.1"/>
</dbReference>
<dbReference type="SUPFAM" id="SSF53850">
    <property type="entry name" value="Periplasmic binding protein-like II"/>
    <property type="match status" value="1"/>
</dbReference>
<evidence type="ECO:0000256" key="1">
    <source>
        <dbReference type="SAM" id="SignalP"/>
    </source>
</evidence>
<sequence length="362" mass="39370">MKQWWVRALALVWALGGVGAAPQAGAQEAAAAPLKLIRIGVATGGAGNPVRFGGSSASIAHAEGLVEEAFRPDGVKVEWIFFKGAGPAVNEALVNQQLDFAYQGDLPSLVHRANGVKTRILLGTGVRSGLFLAVPPESSIRGLEDLKGKKVALFKGTNLHLAAVRALADKGVRERDVRFVNLDFATSHAALVNKDVDAAFGYVGLFDLRDRGLARIVWSAAEDSFKYTRQAALLVTDDFATRHPAAVQRVVTTFVKAAHRYSDESQRAALFDQWGKAEYPAAIWRNEYIGQPLRVRLSPLIDPFLVESYRASARTAEALKLVRGRAQIDGWFDPRFLDAALTELNLKGFWPAYGADGRLLTH</sequence>
<evidence type="ECO:0000259" key="2">
    <source>
        <dbReference type="Pfam" id="PF09084"/>
    </source>
</evidence>
<gene>
    <name evidence="3" type="ORF">GCM10007935_37680</name>
</gene>
<name>A0ABQ6C9I3_9BURK</name>
<dbReference type="InterPro" id="IPR015168">
    <property type="entry name" value="SsuA/THI5"/>
</dbReference>
<organism evidence="3 4">
    <name type="scientific">Hydrogenophaga electricum</name>
    <dbReference type="NCBI Taxonomy" id="1230953"/>
    <lineage>
        <taxon>Bacteria</taxon>
        <taxon>Pseudomonadati</taxon>
        <taxon>Pseudomonadota</taxon>
        <taxon>Betaproteobacteria</taxon>
        <taxon>Burkholderiales</taxon>
        <taxon>Comamonadaceae</taxon>
        <taxon>Hydrogenophaga</taxon>
    </lineage>
</organism>
<dbReference type="PANTHER" id="PTHR30024:SF21">
    <property type="entry name" value="ABC TRANSPORTER SUBSTRATE-BINDING PROTEIN"/>
    <property type="match status" value="1"/>
</dbReference>
<reference evidence="4" key="1">
    <citation type="journal article" date="2019" name="Int. J. Syst. Evol. Microbiol.">
        <title>The Global Catalogue of Microorganisms (GCM) 10K type strain sequencing project: providing services to taxonomists for standard genome sequencing and annotation.</title>
        <authorList>
            <consortium name="The Broad Institute Genomics Platform"/>
            <consortium name="The Broad Institute Genome Sequencing Center for Infectious Disease"/>
            <person name="Wu L."/>
            <person name="Ma J."/>
        </authorList>
    </citation>
    <scope>NUCLEOTIDE SEQUENCE [LARGE SCALE GENOMIC DNA]</scope>
    <source>
        <strain evidence="4">NBRC 109341</strain>
    </source>
</reference>
<keyword evidence="1" id="KW-0732">Signal</keyword>
<evidence type="ECO:0000313" key="3">
    <source>
        <dbReference type="EMBL" id="GLS16328.1"/>
    </source>
</evidence>
<evidence type="ECO:0000313" key="4">
    <source>
        <dbReference type="Proteomes" id="UP001156903"/>
    </source>
</evidence>
<dbReference type="PANTHER" id="PTHR30024">
    <property type="entry name" value="ALIPHATIC SULFONATES-BINDING PROTEIN-RELATED"/>
    <property type="match status" value="1"/>
</dbReference>
<proteinExistence type="predicted"/>